<reference evidence="1" key="1">
    <citation type="journal article" date="2021" name="Nat. Commun.">
        <title>Genetic determinants of endophytism in the Arabidopsis root mycobiome.</title>
        <authorList>
            <person name="Mesny F."/>
            <person name="Miyauchi S."/>
            <person name="Thiergart T."/>
            <person name="Pickel B."/>
            <person name="Atanasova L."/>
            <person name="Karlsson M."/>
            <person name="Huettel B."/>
            <person name="Barry K.W."/>
            <person name="Haridas S."/>
            <person name="Chen C."/>
            <person name="Bauer D."/>
            <person name="Andreopoulos W."/>
            <person name="Pangilinan J."/>
            <person name="LaButti K."/>
            <person name="Riley R."/>
            <person name="Lipzen A."/>
            <person name="Clum A."/>
            <person name="Drula E."/>
            <person name="Henrissat B."/>
            <person name="Kohler A."/>
            <person name="Grigoriev I.V."/>
            <person name="Martin F.M."/>
            <person name="Hacquard S."/>
        </authorList>
    </citation>
    <scope>NUCLEOTIDE SEQUENCE</scope>
    <source>
        <strain evidence="1">MPI-CAGE-AT-0147</strain>
    </source>
</reference>
<dbReference type="InterPro" id="IPR017853">
    <property type="entry name" value="GH"/>
</dbReference>
<organism evidence="1 2">
    <name type="scientific">Dactylonectria macrodidyma</name>
    <dbReference type="NCBI Taxonomy" id="307937"/>
    <lineage>
        <taxon>Eukaryota</taxon>
        <taxon>Fungi</taxon>
        <taxon>Dikarya</taxon>
        <taxon>Ascomycota</taxon>
        <taxon>Pezizomycotina</taxon>
        <taxon>Sordariomycetes</taxon>
        <taxon>Hypocreomycetidae</taxon>
        <taxon>Hypocreales</taxon>
        <taxon>Nectriaceae</taxon>
        <taxon>Dactylonectria</taxon>
    </lineage>
</organism>
<dbReference type="Gene3D" id="3.20.20.80">
    <property type="entry name" value="Glycosidases"/>
    <property type="match status" value="1"/>
</dbReference>
<dbReference type="Proteomes" id="UP000738349">
    <property type="component" value="Unassembled WGS sequence"/>
</dbReference>
<proteinExistence type="predicted"/>
<dbReference type="OrthoDB" id="73875at2759"/>
<evidence type="ECO:0000313" key="2">
    <source>
        <dbReference type="Proteomes" id="UP000738349"/>
    </source>
</evidence>
<dbReference type="EMBL" id="JAGMUV010000027">
    <property type="protein sequence ID" value="KAH7118316.1"/>
    <property type="molecule type" value="Genomic_DNA"/>
</dbReference>
<dbReference type="AlphaFoldDB" id="A0A9P9DGK4"/>
<name>A0A9P9DGK4_9HYPO</name>
<evidence type="ECO:0000313" key="1">
    <source>
        <dbReference type="EMBL" id="KAH7118316.1"/>
    </source>
</evidence>
<keyword evidence="2" id="KW-1185">Reference proteome</keyword>
<gene>
    <name evidence="1" type="ORF">EDB81DRAFT_891876</name>
</gene>
<comment type="caution">
    <text evidence="1">The sequence shown here is derived from an EMBL/GenBank/DDBJ whole genome shotgun (WGS) entry which is preliminary data.</text>
</comment>
<sequence>MSYDLHNGWDSDNPFGSPILSHTNLSEINYALDERIGVEPSSIVLSLCFYDRSFELEARHGATPIQKRNRISYTLCLIRHPYLLFEALKSLQQPPDQLHILSNAYYIM</sequence>
<accession>A0A9P9DGK4</accession>
<dbReference type="SUPFAM" id="SSF51445">
    <property type="entry name" value="(Trans)glycosidases"/>
    <property type="match status" value="1"/>
</dbReference>
<protein>
    <submittedName>
        <fullName evidence="1">Uncharacterized protein</fullName>
    </submittedName>
</protein>